<keyword evidence="2" id="KW-0812">Transmembrane</keyword>
<name>Q23A05_TETTS</name>
<feature type="compositionally biased region" description="Basic and acidic residues" evidence="1">
    <location>
        <begin position="264"/>
        <end position="278"/>
    </location>
</feature>
<dbReference type="PANTHER" id="PTHR34674">
    <property type="entry name" value="PHOSPHATIDYLCHOLINE:DIACYLGLYCEROL CHOLINEPHOSPHOTRANSFERASE 1-RELATED"/>
    <property type="match status" value="1"/>
</dbReference>
<evidence type="ECO:0000313" key="5">
    <source>
        <dbReference type="Proteomes" id="UP000009168"/>
    </source>
</evidence>
<dbReference type="AlphaFoldDB" id="Q23A05"/>
<keyword evidence="5" id="KW-1185">Reference proteome</keyword>
<reference evidence="5" key="1">
    <citation type="journal article" date="2006" name="PLoS Biol.">
        <title>Macronuclear genome sequence of the ciliate Tetrahymena thermophila, a model eukaryote.</title>
        <authorList>
            <person name="Eisen J.A."/>
            <person name="Coyne R.S."/>
            <person name="Wu M."/>
            <person name="Wu D."/>
            <person name="Thiagarajan M."/>
            <person name="Wortman J.R."/>
            <person name="Badger J.H."/>
            <person name="Ren Q."/>
            <person name="Amedeo P."/>
            <person name="Jones K.M."/>
            <person name="Tallon L.J."/>
            <person name="Delcher A.L."/>
            <person name="Salzberg S.L."/>
            <person name="Silva J.C."/>
            <person name="Haas B.J."/>
            <person name="Majoros W.H."/>
            <person name="Farzad M."/>
            <person name="Carlton J.M."/>
            <person name="Smith R.K. Jr."/>
            <person name="Garg J."/>
            <person name="Pearlman R.E."/>
            <person name="Karrer K.M."/>
            <person name="Sun L."/>
            <person name="Manning G."/>
            <person name="Elde N.C."/>
            <person name="Turkewitz A.P."/>
            <person name="Asai D.J."/>
            <person name="Wilkes D.E."/>
            <person name="Wang Y."/>
            <person name="Cai H."/>
            <person name="Collins K."/>
            <person name="Stewart B.A."/>
            <person name="Lee S.R."/>
            <person name="Wilamowska K."/>
            <person name="Weinberg Z."/>
            <person name="Ruzzo W.L."/>
            <person name="Wloga D."/>
            <person name="Gaertig J."/>
            <person name="Frankel J."/>
            <person name="Tsao C.-C."/>
            <person name="Gorovsky M.A."/>
            <person name="Keeling P.J."/>
            <person name="Waller R.F."/>
            <person name="Patron N.J."/>
            <person name="Cherry J.M."/>
            <person name="Stover N.A."/>
            <person name="Krieger C.J."/>
            <person name="del Toro C."/>
            <person name="Ryder H.F."/>
            <person name="Williamson S.C."/>
            <person name="Barbeau R.A."/>
            <person name="Hamilton E.P."/>
            <person name="Orias E."/>
        </authorList>
    </citation>
    <scope>NUCLEOTIDE SEQUENCE [LARGE SCALE GENOMIC DNA]</scope>
    <source>
        <strain evidence="5">SB210</strain>
    </source>
</reference>
<feature type="compositionally biased region" description="Polar residues" evidence="1">
    <location>
        <begin position="280"/>
        <end position="296"/>
    </location>
</feature>
<dbReference type="RefSeq" id="XP_001013603.1">
    <property type="nucleotide sequence ID" value="XM_001013603.1"/>
</dbReference>
<feature type="transmembrane region" description="Helical" evidence="2">
    <location>
        <begin position="42"/>
        <end position="61"/>
    </location>
</feature>
<feature type="region of interest" description="Disordered" evidence="1">
    <location>
        <begin position="1"/>
        <end position="22"/>
    </location>
</feature>
<dbReference type="KEGG" id="tet:TTHERM_00885710"/>
<feature type="transmembrane region" description="Helical" evidence="2">
    <location>
        <begin position="128"/>
        <end position="150"/>
    </location>
</feature>
<keyword evidence="2" id="KW-0472">Membrane</keyword>
<gene>
    <name evidence="4" type="ORF">TTHERM_00885710</name>
</gene>
<proteinExistence type="predicted"/>
<feature type="transmembrane region" description="Helical" evidence="2">
    <location>
        <begin position="224"/>
        <end position="245"/>
    </location>
</feature>
<feature type="domain" description="AtPDCT1/2 transmembrane" evidence="3">
    <location>
        <begin position="125"/>
        <end position="238"/>
    </location>
</feature>
<dbReference type="PANTHER" id="PTHR34674:SF1">
    <property type="entry name" value="PHOSPHATIDYLCHOLINE:DIACYLGLYCEROL CHOLINEPHOSPHOTRANSFERASE 1-RELATED"/>
    <property type="match status" value="1"/>
</dbReference>
<dbReference type="InterPro" id="IPR056361">
    <property type="entry name" value="AtPDCT1_2_TM_dom"/>
</dbReference>
<dbReference type="EMBL" id="GG662856">
    <property type="protein sequence ID" value="EAR93358.1"/>
    <property type="molecule type" value="Genomic_DNA"/>
</dbReference>
<protein>
    <submittedName>
        <fullName evidence="4">PAP2 family protein</fullName>
    </submittedName>
</protein>
<organism evidence="4 5">
    <name type="scientific">Tetrahymena thermophila (strain SB210)</name>
    <dbReference type="NCBI Taxonomy" id="312017"/>
    <lineage>
        <taxon>Eukaryota</taxon>
        <taxon>Sar</taxon>
        <taxon>Alveolata</taxon>
        <taxon>Ciliophora</taxon>
        <taxon>Intramacronucleata</taxon>
        <taxon>Oligohymenophorea</taxon>
        <taxon>Hymenostomatida</taxon>
        <taxon>Tetrahymenina</taxon>
        <taxon>Tetrahymenidae</taxon>
        <taxon>Tetrahymena</taxon>
    </lineage>
</organism>
<evidence type="ECO:0000256" key="2">
    <source>
        <dbReference type="SAM" id="Phobius"/>
    </source>
</evidence>
<dbReference type="InterPro" id="IPR055311">
    <property type="entry name" value="PDCT1/2-like"/>
</dbReference>
<dbReference type="eggNOG" id="ENOG502R2Q7">
    <property type="taxonomic scope" value="Eukaryota"/>
</dbReference>
<sequence length="303" mass="35285">MEEGNKQPLKERDNSNSSTASDLNGFQQKIKNKTVLNLSKKGYNIIKICIFILAIGVLFMGKAFGVPKDDYPIIHDPVMYNWLSSMNQSVNDNHESAKGFQISSSLCMDLSFLFMYGYWVIRINTGRLLYATAFFYVLRNIVQNFVVFPFPEGFYWESPGFPSLTVPYGRSSDFFWSGHCGFLTLVSCEWFVNKKYYMFALTCLVNLYMAIVMIGFRIHYTIDVIIGVFMAHYCYMLFSKAAPYIDEFIKRIFNYAWNKLNDDNKKREDNNQKEEKNENGLSNNNLQQYSKQQQKVSCEENKL</sequence>
<feature type="transmembrane region" description="Helical" evidence="2">
    <location>
        <begin position="199"/>
        <end position="218"/>
    </location>
</feature>
<dbReference type="Pfam" id="PF24788">
    <property type="entry name" value="AtPDCT1_2"/>
    <property type="match status" value="1"/>
</dbReference>
<dbReference type="InParanoid" id="Q23A05"/>
<feature type="region of interest" description="Disordered" evidence="1">
    <location>
        <begin position="264"/>
        <end position="303"/>
    </location>
</feature>
<keyword evidence="2" id="KW-1133">Transmembrane helix</keyword>
<feature type="compositionally biased region" description="Basic and acidic residues" evidence="1">
    <location>
        <begin position="1"/>
        <end position="14"/>
    </location>
</feature>
<dbReference type="Proteomes" id="UP000009168">
    <property type="component" value="Unassembled WGS sequence"/>
</dbReference>
<evidence type="ECO:0000313" key="4">
    <source>
        <dbReference type="EMBL" id="EAR93358.1"/>
    </source>
</evidence>
<evidence type="ECO:0000259" key="3">
    <source>
        <dbReference type="Pfam" id="PF24788"/>
    </source>
</evidence>
<feature type="transmembrane region" description="Helical" evidence="2">
    <location>
        <begin position="174"/>
        <end position="192"/>
    </location>
</feature>
<dbReference type="OMA" id="WININEQ"/>
<dbReference type="OrthoDB" id="312410at2759"/>
<accession>Q23A05</accession>
<dbReference type="GeneID" id="7827016"/>
<evidence type="ECO:0000256" key="1">
    <source>
        <dbReference type="SAM" id="MobiDB-lite"/>
    </source>
</evidence>
<feature type="transmembrane region" description="Helical" evidence="2">
    <location>
        <begin position="100"/>
        <end position="121"/>
    </location>
</feature>
<dbReference type="HOGENOM" id="CLU_919746_0_0_1"/>